<comment type="cofactor">
    <cofactor evidence="1">
        <name>heme</name>
        <dbReference type="ChEBI" id="CHEBI:30413"/>
    </cofactor>
</comment>
<dbReference type="InterPro" id="IPR017972">
    <property type="entry name" value="Cyt_P450_CS"/>
</dbReference>
<dbReference type="Proteomes" id="UP001341840">
    <property type="component" value="Unassembled WGS sequence"/>
</dbReference>
<name>A0ABU6ZG02_9FABA</name>
<evidence type="ECO:0000256" key="9">
    <source>
        <dbReference type="SAM" id="Phobius"/>
    </source>
</evidence>
<sequence>MAMLFPYAATIIVSAFLFLYVHHRRRNSCRTPLLTDWPILGMSPQFFGNMWQFHDYVTNALRKKGGTGELMGPWFTEDNYIVTCDPLNVHHIMSKNFYNYVKGSKFREIFEPFGNGLIGADTEMWKYKRALTQSVLRKLSFETMSEKTIQKKVQNGLLPILDHACLHEKVLDLQDVFSRLMFDETSIMVLGYDPKSLSVEFPLVSAEKAFNEVQECIFYRNMVPITLWKFQEWLQIGSEKKLTKARKIFDQFVYSHIAAKRQELKNSKCNKFSDDLLSEQMMLTDENGKFVHDDKFLRDASFNHFAAGRDTITSGLTWFFWLLAKHPSVEVKILEEIKENFDAIDGKKHEVLGIEDVKKLVYLHGALCESLRLFPPVPVERKQSLKSDTLPSGHRVNPNTYILLFTYAMGRFEEAWGKDCLEFKPERWISEKREVKHVSFYKFFIFNAGPRTCLGKDVALFQMKIVAAAILRNYHIQVVENHPVVPAQSIMLLMKHGLKVNITTRQV</sequence>
<evidence type="ECO:0000313" key="10">
    <source>
        <dbReference type="EMBL" id="MED6220897.1"/>
    </source>
</evidence>
<evidence type="ECO:0000256" key="3">
    <source>
        <dbReference type="ARBA" id="ARBA00022617"/>
    </source>
</evidence>
<dbReference type="CDD" id="cd11064">
    <property type="entry name" value="CYP86A"/>
    <property type="match status" value="1"/>
</dbReference>
<dbReference type="PRINTS" id="PR00385">
    <property type="entry name" value="P450"/>
</dbReference>
<keyword evidence="11" id="KW-1185">Reference proteome</keyword>
<dbReference type="InterPro" id="IPR036396">
    <property type="entry name" value="Cyt_P450_sf"/>
</dbReference>
<dbReference type="Pfam" id="PF00067">
    <property type="entry name" value="p450"/>
    <property type="match status" value="1"/>
</dbReference>
<keyword evidence="9" id="KW-0472">Membrane</keyword>
<keyword evidence="9" id="KW-0812">Transmembrane</keyword>
<evidence type="ECO:0000256" key="5">
    <source>
        <dbReference type="ARBA" id="ARBA00023002"/>
    </source>
</evidence>
<evidence type="ECO:0000256" key="6">
    <source>
        <dbReference type="ARBA" id="ARBA00023004"/>
    </source>
</evidence>
<reference evidence="10 11" key="1">
    <citation type="journal article" date="2023" name="Plants (Basel)">
        <title>Bridging the Gap: Combining Genomics and Transcriptomics Approaches to Understand Stylosanthes scabra, an Orphan Legume from the Brazilian Caatinga.</title>
        <authorList>
            <person name="Ferreira-Neto J.R.C."/>
            <person name="da Silva M.D."/>
            <person name="Binneck E."/>
            <person name="de Melo N.F."/>
            <person name="da Silva R.H."/>
            <person name="de Melo A.L.T.M."/>
            <person name="Pandolfi V."/>
            <person name="Bustamante F.O."/>
            <person name="Brasileiro-Vidal A.C."/>
            <person name="Benko-Iseppon A.M."/>
        </authorList>
    </citation>
    <scope>NUCLEOTIDE SEQUENCE [LARGE SCALE GENOMIC DNA]</scope>
    <source>
        <tissue evidence="10">Leaves</tissue>
    </source>
</reference>
<dbReference type="Gene3D" id="1.10.630.10">
    <property type="entry name" value="Cytochrome P450"/>
    <property type="match status" value="1"/>
</dbReference>
<dbReference type="PROSITE" id="PS00086">
    <property type="entry name" value="CYTOCHROME_P450"/>
    <property type="match status" value="1"/>
</dbReference>
<evidence type="ECO:0000256" key="4">
    <source>
        <dbReference type="ARBA" id="ARBA00022723"/>
    </source>
</evidence>
<keyword evidence="4 8" id="KW-0479">Metal-binding</keyword>
<dbReference type="SUPFAM" id="SSF48264">
    <property type="entry name" value="Cytochrome P450"/>
    <property type="match status" value="1"/>
</dbReference>
<accession>A0ABU6ZG02</accession>
<evidence type="ECO:0000256" key="2">
    <source>
        <dbReference type="ARBA" id="ARBA00010617"/>
    </source>
</evidence>
<keyword evidence="3 8" id="KW-0349">Heme</keyword>
<keyword evidence="9" id="KW-1133">Transmembrane helix</keyword>
<evidence type="ECO:0008006" key="12">
    <source>
        <dbReference type="Google" id="ProtNLM"/>
    </source>
</evidence>
<comment type="caution">
    <text evidence="10">The sequence shown here is derived from an EMBL/GenBank/DDBJ whole genome shotgun (WGS) entry which is preliminary data.</text>
</comment>
<gene>
    <name evidence="10" type="ORF">PIB30_049221</name>
</gene>
<keyword evidence="7 8" id="KW-0503">Monooxygenase</keyword>
<dbReference type="InterPro" id="IPR001128">
    <property type="entry name" value="Cyt_P450"/>
</dbReference>
<evidence type="ECO:0000256" key="1">
    <source>
        <dbReference type="ARBA" id="ARBA00001971"/>
    </source>
</evidence>
<organism evidence="10 11">
    <name type="scientific">Stylosanthes scabra</name>
    <dbReference type="NCBI Taxonomy" id="79078"/>
    <lineage>
        <taxon>Eukaryota</taxon>
        <taxon>Viridiplantae</taxon>
        <taxon>Streptophyta</taxon>
        <taxon>Embryophyta</taxon>
        <taxon>Tracheophyta</taxon>
        <taxon>Spermatophyta</taxon>
        <taxon>Magnoliopsida</taxon>
        <taxon>eudicotyledons</taxon>
        <taxon>Gunneridae</taxon>
        <taxon>Pentapetalae</taxon>
        <taxon>rosids</taxon>
        <taxon>fabids</taxon>
        <taxon>Fabales</taxon>
        <taxon>Fabaceae</taxon>
        <taxon>Papilionoideae</taxon>
        <taxon>50 kb inversion clade</taxon>
        <taxon>dalbergioids sensu lato</taxon>
        <taxon>Dalbergieae</taxon>
        <taxon>Pterocarpus clade</taxon>
        <taxon>Stylosanthes</taxon>
    </lineage>
</organism>
<dbReference type="InterPro" id="IPR002401">
    <property type="entry name" value="Cyt_P450_E_grp-I"/>
</dbReference>
<evidence type="ECO:0000313" key="11">
    <source>
        <dbReference type="Proteomes" id="UP001341840"/>
    </source>
</evidence>
<keyword evidence="6 8" id="KW-0408">Iron</keyword>
<dbReference type="PANTHER" id="PTHR24296">
    <property type="entry name" value="CYTOCHROME P450"/>
    <property type="match status" value="1"/>
</dbReference>
<dbReference type="EMBL" id="JASCZI010272189">
    <property type="protein sequence ID" value="MED6220897.1"/>
    <property type="molecule type" value="Genomic_DNA"/>
</dbReference>
<comment type="similarity">
    <text evidence="2 8">Belongs to the cytochrome P450 family.</text>
</comment>
<dbReference type="PRINTS" id="PR00463">
    <property type="entry name" value="EP450I"/>
</dbReference>
<proteinExistence type="inferred from homology"/>
<evidence type="ECO:0000256" key="8">
    <source>
        <dbReference type="RuleBase" id="RU000461"/>
    </source>
</evidence>
<feature type="transmembrane region" description="Helical" evidence="9">
    <location>
        <begin position="6"/>
        <end position="22"/>
    </location>
</feature>
<keyword evidence="5 8" id="KW-0560">Oxidoreductase</keyword>
<evidence type="ECO:0000256" key="7">
    <source>
        <dbReference type="ARBA" id="ARBA00023033"/>
    </source>
</evidence>
<protein>
    <recommendedName>
        <fullName evidence="12">Alkane hydroxylase MAH1-like</fullName>
    </recommendedName>
</protein>